<evidence type="ECO:0000256" key="7">
    <source>
        <dbReference type="ARBA" id="ARBA00022833"/>
    </source>
</evidence>
<comment type="catalytic activity">
    <reaction evidence="11">
        <text>propanoyl-CoA + phosphate = propanoyl phosphate + CoA</text>
        <dbReference type="Rhea" id="RHEA:28046"/>
        <dbReference type="ChEBI" id="CHEBI:43474"/>
        <dbReference type="ChEBI" id="CHEBI:57287"/>
        <dbReference type="ChEBI" id="CHEBI:57392"/>
        <dbReference type="ChEBI" id="CHEBI:58933"/>
        <dbReference type="EC" id="2.3.1.222"/>
    </reaction>
</comment>
<comment type="cofactor">
    <cofactor evidence="1">
        <name>Zn(2+)</name>
        <dbReference type="ChEBI" id="CHEBI:29105"/>
    </cofactor>
</comment>
<reference evidence="12" key="1">
    <citation type="submission" date="2020-10" db="EMBL/GenBank/DDBJ databases">
        <authorList>
            <person name="Gilroy R."/>
        </authorList>
    </citation>
    <scope>NUCLEOTIDE SEQUENCE</scope>
    <source>
        <strain evidence="12">B3-1481</strain>
    </source>
</reference>
<evidence type="ECO:0000256" key="10">
    <source>
        <dbReference type="ARBA" id="ARBA00024446"/>
    </source>
</evidence>
<comment type="caution">
    <text evidence="12">The sequence shown here is derived from an EMBL/GenBank/DDBJ whole genome shotgun (WGS) entry which is preliminary data.</text>
</comment>
<keyword evidence="10" id="KW-1283">Bacterial microcompartment</keyword>
<protein>
    <recommendedName>
        <fullName evidence="4 11">Phosphate propanoyltransferase</fullName>
        <ecNumber evidence="3 11">2.3.1.222</ecNumber>
    </recommendedName>
</protein>
<evidence type="ECO:0000256" key="11">
    <source>
        <dbReference type="PIRNR" id="PIRNR010130"/>
    </source>
</evidence>
<evidence type="ECO:0000256" key="3">
    <source>
        <dbReference type="ARBA" id="ARBA00012206"/>
    </source>
</evidence>
<comment type="subcellular location">
    <subcellularLocation>
        <location evidence="9">Bacterial microcompartment</location>
    </subcellularLocation>
</comment>
<dbReference type="EC" id="2.3.1.222" evidence="3 11"/>
<proteinExistence type="inferred from homology"/>
<dbReference type="Proteomes" id="UP000823769">
    <property type="component" value="Unassembled WGS sequence"/>
</dbReference>
<dbReference type="GO" id="GO:0031469">
    <property type="term" value="C:bacterial microcompartment"/>
    <property type="evidence" value="ECO:0007669"/>
    <property type="project" value="UniProtKB-SubCell"/>
</dbReference>
<dbReference type="GO" id="GO:0016747">
    <property type="term" value="F:acyltransferase activity, transferring groups other than amino-acyl groups"/>
    <property type="evidence" value="ECO:0007669"/>
    <property type="project" value="InterPro"/>
</dbReference>
<organism evidence="12 13">
    <name type="scientific">Candidatus Cryptobacteroides avistercoris</name>
    <dbReference type="NCBI Taxonomy" id="2840758"/>
    <lineage>
        <taxon>Bacteria</taxon>
        <taxon>Pseudomonadati</taxon>
        <taxon>Bacteroidota</taxon>
        <taxon>Bacteroidia</taxon>
        <taxon>Bacteroidales</taxon>
        <taxon>Candidatus Cryptobacteroides</taxon>
    </lineage>
</organism>
<dbReference type="InterPro" id="IPR008300">
    <property type="entry name" value="PTAC"/>
</dbReference>
<dbReference type="PANTHER" id="PTHR39453:SF1">
    <property type="entry name" value="PHOSPHATE PROPANOYLTRANSFERASE"/>
    <property type="match status" value="1"/>
</dbReference>
<dbReference type="AlphaFoldDB" id="A0A9D9IWV2"/>
<dbReference type="GO" id="GO:0046872">
    <property type="term" value="F:metal ion binding"/>
    <property type="evidence" value="ECO:0007669"/>
    <property type="project" value="UniProtKB-KW"/>
</dbReference>
<comment type="function">
    <text evidence="11">Involved in 1,2-propanediol (1,2-PD) degradation by catalyzing the conversion of propanoyl-CoA to propanoyl-phosphate.</text>
</comment>
<comment type="pathway">
    <text evidence="11">Polyol metabolism; 1,2-propanediol degradation.</text>
</comment>
<keyword evidence="7" id="KW-0862">Zinc</keyword>
<evidence type="ECO:0000313" key="12">
    <source>
        <dbReference type="EMBL" id="MBO8479559.1"/>
    </source>
</evidence>
<gene>
    <name evidence="12" type="primary">pduL</name>
    <name evidence="12" type="ORF">IAB76_00395</name>
</gene>
<sequence length="202" mass="21520">MDNFIIETSARHVHVTREALDILFGKGFELEVKKPLSQPGQYASNQKVEVVGPKSSLKCSILGPVRPQNQVELSFTDARTLGIVAPIRESGDVAGSAPCKIVGPCGELDLKEGAIIALRHVHMTPADAERFGVHNGQVVSVEVEQETGRKLIFGDTVIRVSDKAALAMHIDTDEANAAACSGEMTGHIVPAPKTVSQVCDAD</sequence>
<evidence type="ECO:0000256" key="9">
    <source>
        <dbReference type="ARBA" id="ARBA00024322"/>
    </source>
</evidence>
<name>A0A9D9IWV2_9BACT</name>
<dbReference type="Pfam" id="PF06130">
    <property type="entry name" value="PTAC"/>
    <property type="match status" value="1"/>
</dbReference>
<evidence type="ECO:0000256" key="1">
    <source>
        <dbReference type="ARBA" id="ARBA00001947"/>
    </source>
</evidence>
<comment type="similarity">
    <text evidence="2 11">Belongs to the PduL family.</text>
</comment>
<evidence type="ECO:0000256" key="8">
    <source>
        <dbReference type="ARBA" id="ARBA00023315"/>
    </source>
</evidence>
<evidence type="ECO:0000256" key="4">
    <source>
        <dbReference type="ARBA" id="ARBA00020837"/>
    </source>
</evidence>
<evidence type="ECO:0000256" key="5">
    <source>
        <dbReference type="ARBA" id="ARBA00022679"/>
    </source>
</evidence>
<evidence type="ECO:0000313" key="13">
    <source>
        <dbReference type="Proteomes" id="UP000823769"/>
    </source>
</evidence>
<evidence type="ECO:0000256" key="2">
    <source>
        <dbReference type="ARBA" id="ARBA00007342"/>
    </source>
</evidence>
<keyword evidence="5 11" id="KW-0808">Transferase</keyword>
<evidence type="ECO:0000256" key="6">
    <source>
        <dbReference type="ARBA" id="ARBA00022723"/>
    </source>
</evidence>
<dbReference type="NCBIfam" id="NF011652">
    <property type="entry name" value="PRK15070.1"/>
    <property type="match status" value="1"/>
</dbReference>
<reference evidence="12" key="2">
    <citation type="journal article" date="2021" name="PeerJ">
        <title>Extensive microbial diversity within the chicken gut microbiome revealed by metagenomics and culture.</title>
        <authorList>
            <person name="Gilroy R."/>
            <person name="Ravi A."/>
            <person name="Getino M."/>
            <person name="Pursley I."/>
            <person name="Horton D.L."/>
            <person name="Alikhan N.F."/>
            <person name="Baker D."/>
            <person name="Gharbi K."/>
            <person name="Hall N."/>
            <person name="Watson M."/>
            <person name="Adriaenssens E.M."/>
            <person name="Foster-Nyarko E."/>
            <person name="Jarju S."/>
            <person name="Secka A."/>
            <person name="Antonio M."/>
            <person name="Oren A."/>
            <person name="Chaudhuri R.R."/>
            <person name="La Ragione R."/>
            <person name="Hildebrand F."/>
            <person name="Pallen M.J."/>
        </authorList>
    </citation>
    <scope>NUCLEOTIDE SEQUENCE</scope>
    <source>
        <strain evidence="12">B3-1481</strain>
    </source>
</reference>
<dbReference type="EMBL" id="JADILW010000006">
    <property type="protein sequence ID" value="MBO8479559.1"/>
    <property type="molecule type" value="Genomic_DNA"/>
</dbReference>
<keyword evidence="8 11" id="KW-0012">Acyltransferase</keyword>
<dbReference type="PIRSF" id="PIRSF010130">
    <property type="entry name" value="PduL"/>
    <property type="match status" value="1"/>
</dbReference>
<accession>A0A9D9IWV2</accession>
<keyword evidence="6" id="KW-0479">Metal-binding</keyword>
<dbReference type="PANTHER" id="PTHR39453">
    <property type="entry name" value="PHOSPHATE PROPANOYLTRANSFERASE"/>
    <property type="match status" value="1"/>
</dbReference>